<reference evidence="1 2" key="1">
    <citation type="submission" date="2018-04" db="EMBL/GenBank/DDBJ databases">
        <authorList>
            <person name="Vogel A."/>
        </authorList>
    </citation>
    <scope>NUCLEOTIDE SEQUENCE [LARGE SCALE GENOMIC DNA]</scope>
</reference>
<dbReference type="Pfam" id="PF02992">
    <property type="entry name" value="Transposase_21"/>
    <property type="match status" value="1"/>
</dbReference>
<evidence type="ECO:0000313" key="1">
    <source>
        <dbReference type="EMBL" id="VFQ93544.1"/>
    </source>
</evidence>
<dbReference type="OrthoDB" id="1424900at2759"/>
<dbReference type="Proteomes" id="UP000595140">
    <property type="component" value="Unassembled WGS sequence"/>
</dbReference>
<name>A0A484N0H1_9ASTE</name>
<dbReference type="EMBL" id="OOIL02004928">
    <property type="protein sequence ID" value="VFQ93544.1"/>
    <property type="molecule type" value="Genomic_DNA"/>
</dbReference>
<accession>A0A484N0H1</accession>
<organism evidence="1 2">
    <name type="scientific">Cuscuta campestris</name>
    <dbReference type="NCBI Taxonomy" id="132261"/>
    <lineage>
        <taxon>Eukaryota</taxon>
        <taxon>Viridiplantae</taxon>
        <taxon>Streptophyta</taxon>
        <taxon>Embryophyta</taxon>
        <taxon>Tracheophyta</taxon>
        <taxon>Spermatophyta</taxon>
        <taxon>Magnoliopsida</taxon>
        <taxon>eudicotyledons</taxon>
        <taxon>Gunneridae</taxon>
        <taxon>Pentapetalae</taxon>
        <taxon>asterids</taxon>
        <taxon>lamiids</taxon>
        <taxon>Solanales</taxon>
        <taxon>Convolvulaceae</taxon>
        <taxon>Cuscuteae</taxon>
        <taxon>Cuscuta</taxon>
        <taxon>Cuscuta subgen. Grammica</taxon>
        <taxon>Cuscuta sect. Cleistogrammica</taxon>
    </lineage>
</organism>
<dbReference type="AlphaFoldDB" id="A0A484N0H1"/>
<gene>
    <name evidence="1" type="ORF">CCAM_LOCUS35320</name>
</gene>
<dbReference type="InterPro" id="IPR004242">
    <property type="entry name" value="Transposase_21"/>
</dbReference>
<evidence type="ECO:0000313" key="2">
    <source>
        <dbReference type="Proteomes" id="UP000595140"/>
    </source>
</evidence>
<sequence length="100" mass="11713">MRWHATHRHTNQDEMCHPCDSEAWKRFDADHPSFASEMRNVHLGGGVVVAQFFELREEATQNGLQVTDEEIWYSLVEGHNAKNRVPGVDDDELDHRCRRR</sequence>
<proteinExistence type="predicted"/>
<keyword evidence="2" id="KW-1185">Reference proteome</keyword>
<protein>
    <submittedName>
        <fullName evidence="1">Uncharacterized protein</fullName>
    </submittedName>
</protein>